<dbReference type="InterPro" id="IPR023296">
    <property type="entry name" value="Glyco_hydro_beta-prop_sf"/>
</dbReference>
<organism evidence="2 3">
    <name type="scientific">Aeromonas veronii</name>
    <dbReference type="NCBI Taxonomy" id="654"/>
    <lineage>
        <taxon>Bacteria</taxon>
        <taxon>Pseudomonadati</taxon>
        <taxon>Pseudomonadota</taxon>
        <taxon>Gammaproteobacteria</taxon>
        <taxon>Aeromonadales</taxon>
        <taxon>Aeromonadaceae</taxon>
        <taxon>Aeromonas</taxon>
    </lineage>
</organism>
<dbReference type="RefSeq" id="WP_107683226.1">
    <property type="nucleotide sequence ID" value="NZ_JAOTPR010000018.1"/>
</dbReference>
<proteinExistence type="predicted"/>
<dbReference type="Gene3D" id="2.115.10.20">
    <property type="entry name" value="Glycosyl hydrolase domain, family 43"/>
    <property type="match status" value="1"/>
</dbReference>
<evidence type="ECO:0000313" key="2">
    <source>
        <dbReference type="EMBL" id="PTH81348.1"/>
    </source>
</evidence>
<name>A0A2T4N3F0_AERVE</name>
<gene>
    <name evidence="2" type="ORF">DAA48_09385</name>
</gene>
<evidence type="ECO:0000259" key="1">
    <source>
        <dbReference type="Pfam" id="PF25852"/>
    </source>
</evidence>
<sequence length="358" mass="37561">MIDLGAAASSQVGEMMFLPSSRPLLKNVGLEFLRSGVIMPAVDYSDFPAWLQGKTIKSWQAHPPTAIFNSWRGIAFGNGTFVAVGVVDFNSFADISSDGIAWTRRPMNVTGGVTSIAFGNGTFVALTSTNDVATSTDGGVTWSRRLIVESANWSAIAYGNGKFVAVGVGASSVAVLATSPDGITWTKQVVPVSDWATAATNLTVVFCGDRFFVHGRGSPISVSSSPDGVTWTKLTLPLTPASISYGNGVYVAETSAVSAVSEDGYAWVKRSAPALSAGQLIFGAGVFVVISGDKVHTSTDGINWVSLTAQHSYSSIAFGNGTFVALSVSTNKNFSATTSVMDFIGTDQFTPNLYLRIK</sequence>
<dbReference type="InterPro" id="IPR058667">
    <property type="entry name" value="DUF6242_C"/>
</dbReference>
<comment type="caution">
    <text evidence="2">The sequence shown here is derived from an EMBL/GenBank/DDBJ whole genome shotgun (WGS) entry which is preliminary data.</text>
</comment>
<dbReference type="AlphaFoldDB" id="A0A2T4N3F0"/>
<feature type="domain" description="DUF6242" evidence="1">
    <location>
        <begin position="180"/>
        <end position="308"/>
    </location>
</feature>
<protein>
    <recommendedName>
        <fullName evidence="1">DUF6242 domain-containing protein</fullName>
    </recommendedName>
</protein>
<dbReference type="SUPFAM" id="SSF110296">
    <property type="entry name" value="Oligoxyloglucan reducing end-specific cellobiohydrolase"/>
    <property type="match status" value="1"/>
</dbReference>
<dbReference type="Proteomes" id="UP000241986">
    <property type="component" value="Unassembled WGS sequence"/>
</dbReference>
<accession>A0A2T4N3F0</accession>
<evidence type="ECO:0000313" key="3">
    <source>
        <dbReference type="Proteomes" id="UP000241986"/>
    </source>
</evidence>
<dbReference type="Pfam" id="PF25852">
    <property type="entry name" value="DUF6242_C"/>
    <property type="match status" value="1"/>
</dbReference>
<reference evidence="2 3" key="1">
    <citation type="submission" date="2018-03" db="EMBL/GenBank/DDBJ databases">
        <title>Aeromonas veronii whole genome sequencing and analysis.</title>
        <authorList>
            <person name="Xie H."/>
            <person name="Liu T."/>
            <person name="Wang K."/>
        </authorList>
    </citation>
    <scope>NUCLEOTIDE SEQUENCE [LARGE SCALE GENOMIC DNA]</scope>
    <source>
        <strain evidence="2 3">XH.VA.1</strain>
    </source>
</reference>
<dbReference type="EMBL" id="PZKL01000022">
    <property type="protein sequence ID" value="PTH81348.1"/>
    <property type="molecule type" value="Genomic_DNA"/>
</dbReference>